<evidence type="ECO:0000313" key="3">
    <source>
        <dbReference type="Proteomes" id="UP000006672"/>
    </source>
</evidence>
<evidence type="ECO:0000313" key="2">
    <source>
        <dbReference type="EMBL" id="VIO90072.1"/>
    </source>
</evidence>
<keyword evidence="3" id="KW-1185">Reference proteome</keyword>
<accession>A0A4E9F2U0</accession>
<dbReference type="KEGG" id="bmy:BM_BM538"/>
<dbReference type="GeneID" id="66059904"/>
<sequence length="40" mass="4872">MIGKFHYMHVIIYKLHKTKIFEVLSQLNSRVIDFTEQFCL</sequence>
<dbReference type="CTD" id="66059904"/>
<accession>A0A0J9XXP2</accession>
<organism evidence="1">
    <name type="scientific">Brugia malayi</name>
    <name type="common">Filarial nematode worm</name>
    <dbReference type="NCBI Taxonomy" id="6279"/>
    <lineage>
        <taxon>Eukaryota</taxon>
        <taxon>Metazoa</taxon>
        <taxon>Ecdysozoa</taxon>
        <taxon>Nematoda</taxon>
        <taxon>Chromadorea</taxon>
        <taxon>Rhabditida</taxon>
        <taxon>Spirurina</taxon>
        <taxon>Spiruromorpha</taxon>
        <taxon>Filarioidea</taxon>
        <taxon>Onchocercidae</taxon>
        <taxon>Brugia</taxon>
    </lineage>
</organism>
<name>A0A0J9XXP2_BRUMA</name>
<dbReference type="RefSeq" id="XP_042932025.1">
    <property type="nucleotide sequence ID" value="XM_043076091.1"/>
</dbReference>
<reference evidence="1 3" key="1">
    <citation type="journal article" date="2007" name="Science">
        <title>Draft genome of the filarial nematode parasite Brugia malayi.</title>
        <authorList>
            <person name="Ghedin E."/>
            <person name="Wang S."/>
            <person name="Spiro D."/>
            <person name="Caler E."/>
            <person name="Zhao Q."/>
            <person name="Crabtree J."/>
            <person name="Allen J.E."/>
            <person name="Delcher A.L."/>
            <person name="Guiliano D.B."/>
            <person name="Miranda-Saavedra D."/>
            <person name="Angiuoli S.V."/>
            <person name="Creasy T."/>
            <person name="Amedeo P."/>
            <person name="Haas B."/>
            <person name="El-Sayed N.M."/>
            <person name="Wortman J.R."/>
            <person name="Feldblyum T."/>
            <person name="Tallon L."/>
            <person name="Schatz M."/>
            <person name="Shumway M."/>
            <person name="Koo H."/>
            <person name="Salzberg S.L."/>
            <person name="Schobel S."/>
            <person name="Pertea M."/>
            <person name="Pop M."/>
            <person name="White O."/>
            <person name="Barton G.J."/>
            <person name="Carlow C.K."/>
            <person name="Crawford M.J."/>
            <person name="Daub J."/>
            <person name="Dimmic M.W."/>
            <person name="Estes C.F."/>
            <person name="Foster J.M."/>
            <person name="Ganatra M."/>
            <person name="Gregory W.F."/>
            <person name="Johnson N.M."/>
            <person name="Jin J."/>
            <person name="Komuniecki R."/>
            <person name="Korf I."/>
            <person name="Kumar S."/>
            <person name="Laney S."/>
            <person name="Li B.W."/>
            <person name="Li W."/>
            <person name="Lindblom T.H."/>
            <person name="Lustigman S."/>
            <person name="Ma D."/>
            <person name="Maina C.V."/>
            <person name="Martin D.M."/>
            <person name="McCarter J.P."/>
            <person name="McReynolds L."/>
            <person name="Mitreva M."/>
            <person name="Nutman T.B."/>
            <person name="Parkinson J."/>
            <person name="Peregrin-Alvarez J.M."/>
            <person name="Poole C."/>
            <person name="Ren Q."/>
            <person name="Saunders L."/>
            <person name="Sluder A.E."/>
            <person name="Smith K."/>
            <person name="Stanke M."/>
            <person name="Unnasch T.R."/>
            <person name="Ware J."/>
            <person name="Wei A.D."/>
            <person name="Weil G."/>
            <person name="Williams D.J."/>
            <person name="Zhang Y."/>
            <person name="Williams S.A."/>
            <person name="Fraser-Liggett C."/>
            <person name="Slatko B."/>
            <person name="Blaxter M.L."/>
            <person name="Scott A.L."/>
        </authorList>
    </citation>
    <scope>NUCLEOTIDE SEQUENCE</scope>
    <source>
        <strain evidence="1 3">FR3</strain>
    </source>
</reference>
<reference evidence="2" key="3">
    <citation type="submission" date="2019-04" db="EMBL/GenBank/DDBJ databases">
        <authorList>
            <person name="Howe K."/>
            <person name="Paulini M."/>
            <person name="Williams G."/>
        </authorList>
    </citation>
    <scope>NUCLEOTIDE SEQUENCE [LARGE SCALE GENOMIC DNA]</scope>
    <source>
        <strain evidence="2">FR3</strain>
    </source>
</reference>
<proteinExistence type="predicted"/>
<protein>
    <submittedName>
        <fullName evidence="1 4">Bm538</fullName>
    </submittedName>
</protein>
<dbReference type="EMBL" id="CAAKNF010000192">
    <property type="protein sequence ID" value="VIO90072.1"/>
    <property type="molecule type" value="Genomic_DNA"/>
</dbReference>
<gene>
    <name evidence="1 2 4" type="ORF">Bm538</name>
    <name evidence="2" type="ORF">BM_BM538</name>
    <name evidence="1" type="ORF">BM_Bm538</name>
</gene>
<evidence type="ECO:0000313" key="1">
    <source>
        <dbReference type="EMBL" id="CDP97434.1"/>
    </source>
</evidence>
<reference evidence="4" key="4">
    <citation type="submission" date="2019-12" db="UniProtKB">
        <authorList>
            <consortium name="WormBaseParasite"/>
        </authorList>
    </citation>
    <scope>IDENTIFICATION</scope>
</reference>
<evidence type="ECO:0000313" key="4">
    <source>
        <dbReference type="WBParaSite" id="Bm538a.1"/>
    </source>
</evidence>
<dbReference type="Proteomes" id="UP000006672">
    <property type="component" value="Unassembled WGS sequence"/>
</dbReference>
<dbReference type="AlphaFoldDB" id="A0A0J9XXP2"/>
<dbReference type="WBParaSite" id="Bm538a.1">
    <property type="protein sequence ID" value="Bm538a.1"/>
    <property type="gene ID" value="WBGene00220799"/>
</dbReference>
<dbReference type="EMBL" id="LN856984">
    <property type="protein sequence ID" value="CDP97434.1"/>
    <property type="molecule type" value="Genomic_DNA"/>
</dbReference>
<reference evidence="1" key="2">
    <citation type="submission" date="2012-12" db="EMBL/GenBank/DDBJ databases">
        <authorList>
            <person name="Gao Y.W."/>
            <person name="Fan S.T."/>
            <person name="Sun H.T."/>
            <person name="Wang Z."/>
            <person name="Gao X.L."/>
            <person name="Li Y.G."/>
            <person name="Wang T.C."/>
            <person name="Zhang K."/>
            <person name="Xu W.W."/>
            <person name="Yu Z.J."/>
            <person name="Xia X.Z."/>
        </authorList>
    </citation>
    <scope>NUCLEOTIDE SEQUENCE</scope>
    <source>
        <strain evidence="1">FR3</strain>
    </source>
</reference>